<protein>
    <submittedName>
        <fullName evidence="1">Uncharacterized protein</fullName>
    </submittedName>
</protein>
<sequence>MTLADLELREEKFDLAKVKFLECLHSAWGKNTQVESFCLEKLADFRAWPISEWQSIWPMIYIGHACKYQDKLALHKALLFVGDIFMANKDKETAANLYIVALEGFTFMDVHSSRVQCMLHLGDLANRQGHASKAIALWKTASPLFEQSSQEKDVAQIDVRLLTVGKAHQRTLIELVSLHAPEVKDAVCKDSKEEPLPIAI</sequence>
<evidence type="ECO:0000313" key="1">
    <source>
        <dbReference type="EMBL" id="KAJ7355876.1"/>
    </source>
</evidence>
<dbReference type="SUPFAM" id="SSF48452">
    <property type="entry name" value="TPR-like"/>
    <property type="match status" value="1"/>
</dbReference>
<evidence type="ECO:0000313" key="2">
    <source>
        <dbReference type="Proteomes" id="UP001218218"/>
    </source>
</evidence>
<keyword evidence="2" id="KW-1185">Reference proteome</keyword>
<dbReference type="AlphaFoldDB" id="A0AAD7EX49"/>
<accession>A0AAD7EX49</accession>
<dbReference type="Proteomes" id="UP001218218">
    <property type="component" value="Unassembled WGS sequence"/>
</dbReference>
<gene>
    <name evidence="1" type="ORF">DFH08DRAFT_803810</name>
</gene>
<organism evidence="1 2">
    <name type="scientific">Mycena albidolilacea</name>
    <dbReference type="NCBI Taxonomy" id="1033008"/>
    <lineage>
        <taxon>Eukaryota</taxon>
        <taxon>Fungi</taxon>
        <taxon>Dikarya</taxon>
        <taxon>Basidiomycota</taxon>
        <taxon>Agaricomycotina</taxon>
        <taxon>Agaricomycetes</taxon>
        <taxon>Agaricomycetidae</taxon>
        <taxon>Agaricales</taxon>
        <taxon>Marasmiineae</taxon>
        <taxon>Mycenaceae</taxon>
        <taxon>Mycena</taxon>
    </lineage>
</organism>
<reference evidence="1" key="1">
    <citation type="submission" date="2023-03" db="EMBL/GenBank/DDBJ databases">
        <title>Massive genome expansion in bonnet fungi (Mycena s.s.) driven by repeated elements and novel gene families across ecological guilds.</title>
        <authorList>
            <consortium name="Lawrence Berkeley National Laboratory"/>
            <person name="Harder C.B."/>
            <person name="Miyauchi S."/>
            <person name="Viragh M."/>
            <person name="Kuo A."/>
            <person name="Thoen E."/>
            <person name="Andreopoulos B."/>
            <person name="Lu D."/>
            <person name="Skrede I."/>
            <person name="Drula E."/>
            <person name="Henrissat B."/>
            <person name="Morin E."/>
            <person name="Kohler A."/>
            <person name="Barry K."/>
            <person name="LaButti K."/>
            <person name="Morin E."/>
            <person name="Salamov A."/>
            <person name="Lipzen A."/>
            <person name="Mereny Z."/>
            <person name="Hegedus B."/>
            <person name="Baldrian P."/>
            <person name="Stursova M."/>
            <person name="Weitz H."/>
            <person name="Taylor A."/>
            <person name="Grigoriev I.V."/>
            <person name="Nagy L.G."/>
            <person name="Martin F."/>
            <person name="Kauserud H."/>
        </authorList>
    </citation>
    <scope>NUCLEOTIDE SEQUENCE</scope>
    <source>
        <strain evidence="1">CBHHK002</strain>
    </source>
</reference>
<name>A0AAD7EX49_9AGAR</name>
<proteinExistence type="predicted"/>
<dbReference type="EMBL" id="JARIHO010000009">
    <property type="protein sequence ID" value="KAJ7355876.1"/>
    <property type="molecule type" value="Genomic_DNA"/>
</dbReference>
<comment type="caution">
    <text evidence="1">The sequence shown here is derived from an EMBL/GenBank/DDBJ whole genome shotgun (WGS) entry which is preliminary data.</text>
</comment>
<dbReference type="InterPro" id="IPR011990">
    <property type="entry name" value="TPR-like_helical_dom_sf"/>
</dbReference>